<dbReference type="OMA" id="HQKPIGL"/>
<sequence length="207" mass="22491">MTDAASPVPPPPRRICVYCGASAVADKYNVAARELGRLIAKSGHTLVYGGGSYGTMGALADGTLEAGGQVLGIMPRFMEQLEWCHRNLQELRLVTSLHERKFQMLQESDGVVALPGGAGTFEELMEALSWKKLGIIDSPIVLFNLDGFYDPLIAMLDRAAQENFLAVAPERPLWRVATTVPEILEIIHSEQAVGMKVHPNNVPVAPQ</sequence>
<evidence type="ECO:0000313" key="1">
    <source>
        <dbReference type="EMBL" id="KJE88812.1"/>
    </source>
</evidence>
<dbReference type="AlphaFoldDB" id="A0A0D2VG52"/>
<protein>
    <submittedName>
        <fullName evidence="1">Decarboxylase</fullName>
    </submittedName>
</protein>
<dbReference type="Gene3D" id="3.40.50.450">
    <property type="match status" value="1"/>
</dbReference>
<dbReference type="RefSeq" id="XP_004365264.1">
    <property type="nucleotide sequence ID" value="XM_004365207.2"/>
</dbReference>
<name>A0A0D2VG52_CAPO3</name>
<dbReference type="InterPro" id="IPR031100">
    <property type="entry name" value="LOG_fam"/>
</dbReference>
<gene>
    <name evidence="1" type="ORF">CAOG_000393</name>
</gene>
<reference evidence="2" key="1">
    <citation type="submission" date="2011-02" db="EMBL/GenBank/DDBJ databases">
        <title>The Genome Sequence of Capsaspora owczarzaki ATCC 30864.</title>
        <authorList>
            <person name="Russ C."/>
            <person name="Cuomo C."/>
            <person name="Burger G."/>
            <person name="Gray M.W."/>
            <person name="Holland P.W.H."/>
            <person name="King N."/>
            <person name="Lang F.B.F."/>
            <person name="Roger A.J."/>
            <person name="Ruiz-Trillo I."/>
            <person name="Young S.K."/>
            <person name="Zeng Q."/>
            <person name="Gargeya S."/>
            <person name="Alvarado L."/>
            <person name="Berlin A."/>
            <person name="Chapman S.B."/>
            <person name="Chen Z."/>
            <person name="Freedman E."/>
            <person name="Gellesch M."/>
            <person name="Goldberg J."/>
            <person name="Griggs A."/>
            <person name="Gujja S."/>
            <person name="Heilman E."/>
            <person name="Heiman D."/>
            <person name="Howarth C."/>
            <person name="Mehta T."/>
            <person name="Neiman D."/>
            <person name="Pearson M."/>
            <person name="Roberts A."/>
            <person name="Saif S."/>
            <person name="Shea T."/>
            <person name="Shenoy N."/>
            <person name="Sisk P."/>
            <person name="Stolte C."/>
            <person name="Sykes S."/>
            <person name="White J."/>
            <person name="Yandava C."/>
            <person name="Haas B."/>
            <person name="Nusbaum C."/>
            <person name="Birren B."/>
        </authorList>
    </citation>
    <scope>NUCLEOTIDE SEQUENCE</scope>
    <source>
        <strain evidence="2">ATCC 30864</strain>
    </source>
</reference>
<dbReference type="OrthoDB" id="414463at2759"/>
<dbReference type="EMBL" id="KE346360">
    <property type="protein sequence ID" value="KJE88812.1"/>
    <property type="molecule type" value="Genomic_DNA"/>
</dbReference>
<evidence type="ECO:0000313" key="2">
    <source>
        <dbReference type="Proteomes" id="UP000008743"/>
    </source>
</evidence>
<dbReference type="Proteomes" id="UP000008743">
    <property type="component" value="Unassembled WGS sequence"/>
</dbReference>
<dbReference type="NCBIfam" id="TIGR00730">
    <property type="entry name" value="Rossman fold protein, TIGR00730 family"/>
    <property type="match status" value="1"/>
</dbReference>
<accession>A0A0D2VG52</accession>
<dbReference type="PANTHER" id="PTHR31223">
    <property type="entry name" value="LOG FAMILY PROTEIN YJL055W"/>
    <property type="match status" value="1"/>
</dbReference>
<dbReference type="SUPFAM" id="SSF102405">
    <property type="entry name" value="MCP/YpsA-like"/>
    <property type="match status" value="1"/>
</dbReference>
<proteinExistence type="predicted"/>
<dbReference type="eggNOG" id="ENOG502QSR9">
    <property type="taxonomic scope" value="Eukaryota"/>
</dbReference>
<dbReference type="PhylomeDB" id="A0A0D2VG52"/>
<organism evidence="1 2">
    <name type="scientific">Capsaspora owczarzaki (strain ATCC 30864)</name>
    <dbReference type="NCBI Taxonomy" id="595528"/>
    <lineage>
        <taxon>Eukaryota</taxon>
        <taxon>Filasterea</taxon>
        <taxon>Capsaspora</taxon>
    </lineage>
</organism>
<dbReference type="GO" id="GO:0009691">
    <property type="term" value="P:cytokinin biosynthetic process"/>
    <property type="evidence" value="ECO:0007669"/>
    <property type="project" value="InterPro"/>
</dbReference>
<dbReference type="GO" id="GO:0016799">
    <property type="term" value="F:hydrolase activity, hydrolyzing N-glycosyl compounds"/>
    <property type="evidence" value="ECO:0007669"/>
    <property type="project" value="TreeGrafter"/>
</dbReference>
<dbReference type="InParanoid" id="A0A0D2VG52"/>
<dbReference type="InterPro" id="IPR005269">
    <property type="entry name" value="LOG"/>
</dbReference>
<dbReference type="GO" id="GO:0005829">
    <property type="term" value="C:cytosol"/>
    <property type="evidence" value="ECO:0007669"/>
    <property type="project" value="TreeGrafter"/>
</dbReference>
<keyword evidence="2" id="KW-1185">Reference proteome</keyword>
<dbReference type="STRING" id="595528.A0A0D2VG52"/>
<dbReference type="PANTHER" id="PTHR31223:SF70">
    <property type="entry name" value="LOG FAMILY PROTEIN YJL055W"/>
    <property type="match status" value="1"/>
</dbReference>
<dbReference type="Pfam" id="PF03641">
    <property type="entry name" value="Lysine_decarbox"/>
    <property type="match status" value="1"/>
</dbReference>